<name>B1A0Q9_PELUQ</name>
<dbReference type="PANTHER" id="PTHR21666:SF289">
    <property type="entry name" value="L-ALA--D-GLU ENDOPEPTIDASE"/>
    <property type="match status" value="1"/>
</dbReference>
<sequence length="430" mass="48800">MINNLQKILKKNTEIIALFILILISVISTSYFNYNKDRIIKNYVESINNIYFKKTLNHFIDNLEPRFNKVSHNISAGETFDTILKKYNVNKDEIKIIKETLSKKVNLNKLNTTQKIRFILDQSSNKIKEFTFQISNTEKIYLTKNTETNKFNQKLLLTKLKKDIIYKENKILQSLYKSAVDRKIPIGVIVEFARVYGFQVDFQRDIRKNDSFQVMYEAFVDDNGKIIETGNILFANLKLSGQNNSFYYFDKKGSEGHYDKNGKSVKKALMKTPINGARLSSPFGMRKHPIDGFTKMHKGTDFAAPMGTPIMASGDGVVKKASWCGGGGNCIVIKHNSTYQTIYAHMSKFANGIRSGVRVKQGQIIGYVGSTGKSTGPHLHYEVVVNGKKINSQTLKLPSGKILKGEDRKIFETSKIKLDVLKSEKIVGIN</sequence>
<keyword evidence="1" id="KW-0732">Signal</keyword>
<dbReference type="GO" id="GO:0004222">
    <property type="term" value="F:metalloendopeptidase activity"/>
    <property type="evidence" value="ECO:0007669"/>
    <property type="project" value="TreeGrafter"/>
</dbReference>
<dbReference type="InterPro" id="IPR050570">
    <property type="entry name" value="Cell_wall_metabolism_enzyme"/>
</dbReference>
<evidence type="ECO:0000259" key="3">
    <source>
        <dbReference type="Pfam" id="PF01551"/>
    </source>
</evidence>
<keyword evidence="2" id="KW-1133">Transmembrane helix</keyword>
<dbReference type="FunFam" id="2.70.70.10:FF:000006">
    <property type="entry name" value="M23 family peptidase"/>
    <property type="match status" value="1"/>
</dbReference>
<dbReference type="Gene3D" id="3.10.450.350">
    <property type="match status" value="2"/>
</dbReference>
<organism evidence="4">
    <name type="scientific">Pelagibacter ubique</name>
    <dbReference type="NCBI Taxonomy" id="198252"/>
    <lineage>
        <taxon>Bacteria</taxon>
        <taxon>Pseudomonadati</taxon>
        <taxon>Pseudomonadota</taxon>
        <taxon>Alphaproteobacteria</taxon>
        <taxon>Candidatus Pelagibacterales</taxon>
        <taxon>Candidatus Pelagibacteraceae</taxon>
        <taxon>Candidatus Pelagibacter</taxon>
    </lineage>
</organism>
<dbReference type="Pfam" id="PF01551">
    <property type="entry name" value="Peptidase_M23"/>
    <property type="match status" value="1"/>
</dbReference>
<proteinExistence type="predicted"/>
<evidence type="ECO:0000313" key="4">
    <source>
        <dbReference type="EMBL" id="ACA21558.1"/>
    </source>
</evidence>
<dbReference type="AlphaFoldDB" id="B1A0Q9"/>
<keyword evidence="2" id="KW-0812">Transmembrane</keyword>
<feature type="domain" description="M23ase beta-sheet core" evidence="3">
    <location>
        <begin position="295"/>
        <end position="391"/>
    </location>
</feature>
<evidence type="ECO:0000256" key="1">
    <source>
        <dbReference type="ARBA" id="ARBA00022729"/>
    </source>
</evidence>
<feature type="transmembrane region" description="Helical" evidence="2">
    <location>
        <begin position="15"/>
        <end position="34"/>
    </location>
</feature>
<dbReference type="CDD" id="cd12797">
    <property type="entry name" value="M23_peptidase"/>
    <property type="match status" value="1"/>
</dbReference>
<dbReference type="SUPFAM" id="SSF51261">
    <property type="entry name" value="Duplicated hybrid motif"/>
    <property type="match status" value="1"/>
</dbReference>
<protein>
    <submittedName>
        <fullName evidence="4">M23/M37 peptidase</fullName>
    </submittedName>
</protein>
<reference evidence="4" key="1">
    <citation type="journal article" date="2008" name="ISME J.">
        <title>A rare SAR11 fosmid clone confirming genetic variability in the 'Candidatus Pelagibacter ubique' genome.</title>
        <authorList>
            <person name="Gilbert J.A."/>
            <person name="Muhling M."/>
            <person name="Joint I."/>
        </authorList>
    </citation>
    <scope>NUCLEOTIDE SEQUENCE</scope>
</reference>
<accession>B1A0Q9</accession>
<dbReference type="InterPro" id="IPR016047">
    <property type="entry name" value="M23ase_b-sheet_dom"/>
</dbReference>
<dbReference type="EMBL" id="EU410957">
    <property type="protein sequence ID" value="ACA21558.1"/>
    <property type="molecule type" value="Genomic_DNA"/>
</dbReference>
<dbReference type="Gene3D" id="2.70.70.10">
    <property type="entry name" value="Glucose Permease (Domain IIA)"/>
    <property type="match status" value="1"/>
</dbReference>
<keyword evidence="2" id="KW-0472">Membrane</keyword>
<dbReference type="InterPro" id="IPR011055">
    <property type="entry name" value="Dup_hybrid_motif"/>
</dbReference>
<dbReference type="PANTHER" id="PTHR21666">
    <property type="entry name" value="PEPTIDASE-RELATED"/>
    <property type="match status" value="1"/>
</dbReference>
<evidence type="ECO:0000256" key="2">
    <source>
        <dbReference type="SAM" id="Phobius"/>
    </source>
</evidence>